<keyword evidence="2" id="KW-0472">Membrane</keyword>
<gene>
    <name evidence="4" type="ORF">ACH47X_16940</name>
</gene>
<feature type="transmembrane region" description="Helical" evidence="2">
    <location>
        <begin position="99"/>
        <end position="127"/>
    </location>
</feature>
<dbReference type="Proteomes" id="UP001611580">
    <property type="component" value="Unassembled WGS sequence"/>
</dbReference>
<accession>A0ABW7XM64</accession>
<keyword evidence="2" id="KW-0812">Transmembrane</keyword>
<evidence type="ECO:0000259" key="3">
    <source>
        <dbReference type="Pfam" id="PF13828"/>
    </source>
</evidence>
<sequence length="193" mass="20567">MTQPDEWKSPYDPPAPPADRGARPGPAPDQPALDQPAPPSPYGQPYPQQPAPPPYGAQPHQQPYGPGQPYPGQPYPGQPYQYGAAYGYVAPPEKNALGIWSLVLGILSVIMLFSCGVGFLAGIPAVITGHLSRRAQKEGLADNGGMGLAGLITGWVTIGLTLLAVVGLVILFSIPEFREGFFDETTSTYDYEY</sequence>
<dbReference type="InterPro" id="IPR025241">
    <property type="entry name" value="DUF4190"/>
</dbReference>
<feature type="transmembrane region" description="Helical" evidence="2">
    <location>
        <begin position="148"/>
        <end position="174"/>
    </location>
</feature>
<evidence type="ECO:0000256" key="1">
    <source>
        <dbReference type="SAM" id="MobiDB-lite"/>
    </source>
</evidence>
<name>A0ABW7XM64_9MICO</name>
<keyword evidence="5" id="KW-1185">Reference proteome</keyword>
<protein>
    <submittedName>
        <fullName evidence="4">DUF4190 domain-containing protein</fullName>
    </submittedName>
</protein>
<reference evidence="4 5" key="1">
    <citation type="submission" date="2024-10" db="EMBL/GenBank/DDBJ databases">
        <title>The Natural Products Discovery Center: Release of the First 8490 Sequenced Strains for Exploring Actinobacteria Biosynthetic Diversity.</title>
        <authorList>
            <person name="Kalkreuter E."/>
            <person name="Kautsar S.A."/>
            <person name="Yang D."/>
            <person name="Bader C.D."/>
            <person name="Teijaro C.N."/>
            <person name="Fluegel L."/>
            <person name="Davis C.M."/>
            <person name="Simpson J.R."/>
            <person name="Lauterbach L."/>
            <person name="Steele A.D."/>
            <person name="Gui C."/>
            <person name="Meng S."/>
            <person name="Li G."/>
            <person name="Viehrig K."/>
            <person name="Ye F."/>
            <person name="Su P."/>
            <person name="Kiefer A.F."/>
            <person name="Nichols A."/>
            <person name="Cepeda A.J."/>
            <person name="Yan W."/>
            <person name="Fan B."/>
            <person name="Jiang Y."/>
            <person name="Adhikari A."/>
            <person name="Zheng C.-J."/>
            <person name="Schuster L."/>
            <person name="Cowan T.M."/>
            <person name="Smanski M.J."/>
            <person name="Chevrette M.G."/>
            <person name="De Carvalho L.P.S."/>
            <person name="Shen B."/>
        </authorList>
    </citation>
    <scope>NUCLEOTIDE SEQUENCE [LARGE SCALE GENOMIC DNA]</scope>
    <source>
        <strain evidence="4 5">NPDC019481</strain>
    </source>
</reference>
<organism evidence="4 5">
    <name type="scientific">Promicromonospora kroppenstedtii</name>
    <dbReference type="NCBI Taxonomy" id="440482"/>
    <lineage>
        <taxon>Bacteria</taxon>
        <taxon>Bacillati</taxon>
        <taxon>Actinomycetota</taxon>
        <taxon>Actinomycetes</taxon>
        <taxon>Micrococcales</taxon>
        <taxon>Promicromonosporaceae</taxon>
        <taxon>Promicromonospora</taxon>
    </lineage>
</organism>
<evidence type="ECO:0000256" key="2">
    <source>
        <dbReference type="SAM" id="Phobius"/>
    </source>
</evidence>
<proteinExistence type="predicted"/>
<keyword evidence="2" id="KW-1133">Transmembrane helix</keyword>
<dbReference type="EMBL" id="JBIRYI010000010">
    <property type="protein sequence ID" value="MFI2488597.1"/>
    <property type="molecule type" value="Genomic_DNA"/>
</dbReference>
<comment type="caution">
    <text evidence="4">The sequence shown here is derived from an EMBL/GenBank/DDBJ whole genome shotgun (WGS) entry which is preliminary data.</text>
</comment>
<feature type="compositionally biased region" description="Pro residues" evidence="1">
    <location>
        <begin position="36"/>
        <end position="56"/>
    </location>
</feature>
<feature type="region of interest" description="Disordered" evidence="1">
    <location>
        <begin position="1"/>
        <end position="73"/>
    </location>
</feature>
<dbReference type="Pfam" id="PF13828">
    <property type="entry name" value="DUF4190"/>
    <property type="match status" value="1"/>
</dbReference>
<dbReference type="RefSeq" id="WP_397405731.1">
    <property type="nucleotide sequence ID" value="NZ_JBIRYI010000010.1"/>
</dbReference>
<feature type="domain" description="DUF4190" evidence="3">
    <location>
        <begin position="97"/>
        <end position="164"/>
    </location>
</feature>
<evidence type="ECO:0000313" key="4">
    <source>
        <dbReference type="EMBL" id="MFI2488597.1"/>
    </source>
</evidence>
<dbReference type="SUPFAM" id="SSF81995">
    <property type="entry name" value="beta-sandwich domain of Sec23/24"/>
    <property type="match status" value="1"/>
</dbReference>
<evidence type="ECO:0000313" key="5">
    <source>
        <dbReference type="Proteomes" id="UP001611580"/>
    </source>
</evidence>